<protein>
    <submittedName>
        <fullName evidence="2">Aste57867_2075 protein</fullName>
    </submittedName>
</protein>
<accession>A0A485K857</accession>
<name>A0A485K857_9STRA</name>
<dbReference type="Proteomes" id="UP000332933">
    <property type="component" value="Unassembled WGS sequence"/>
</dbReference>
<organism evidence="2 3">
    <name type="scientific">Aphanomyces stellatus</name>
    <dbReference type="NCBI Taxonomy" id="120398"/>
    <lineage>
        <taxon>Eukaryota</taxon>
        <taxon>Sar</taxon>
        <taxon>Stramenopiles</taxon>
        <taxon>Oomycota</taxon>
        <taxon>Saprolegniomycetes</taxon>
        <taxon>Saprolegniales</taxon>
        <taxon>Verrucalvaceae</taxon>
        <taxon>Aphanomyces</taxon>
    </lineage>
</organism>
<keyword evidence="3" id="KW-1185">Reference proteome</keyword>
<evidence type="ECO:0000313" key="3">
    <source>
        <dbReference type="Proteomes" id="UP000332933"/>
    </source>
</evidence>
<sequence>MGHCYLKYLKGDPLRGPMPSSRGAITYRSRASILRGLGYVRVQIRILRHGGCQPRGHVGQSVRVHGDQGVQAHRQLLWQDLLARWHPMGLVSPRDLIGGRSFACIGIQGKCWFMMCFFFD</sequence>
<reference evidence="2 3" key="1">
    <citation type="submission" date="2019-03" db="EMBL/GenBank/DDBJ databases">
        <authorList>
            <person name="Gaulin E."/>
            <person name="Dumas B."/>
        </authorList>
    </citation>
    <scope>NUCLEOTIDE SEQUENCE [LARGE SCALE GENOMIC DNA]</scope>
    <source>
        <strain evidence="2">CBS 568.67</strain>
    </source>
</reference>
<evidence type="ECO:0000313" key="1">
    <source>
        <dbReference type="EMBL" id="KAF0717803.1"/>
    </source>
</evidence>
<evidence type="ECO:0000313" key="2">
    <source>
        <dbReference type="EMBL" id="VFT79278.1"/>
    </source>
</evidence>
<dbReference type="EMBL" id="VJMH01000213">
    <property type="protein sequence ID" value="KAF0717803.1"/>
    <property type="molecule type" value="Genomic_DNA"/>
</dbReference>
<dbReference type="AlphaFoldDB" id="A0A485K857"/>
<reference evidence="1" key="2">
    <citation type="submission" date="2019-06" db="EMBL/GenBank/DDBJ databases">
        <title>Genomics analysis of Aphanomyces spp. identifies a new class of oomycete effector associated with host adaptation.</title>
        <authorList>
            <person name="Gaulin E."/>
        </authorList>
    </citation>
    <scope>NUCLEOTIDE SEQUENCE</scope>
    <source>
        <strain evidence="1">CBS 578.67</strain>
    </source>
</reference>
<gene>
    <name evidence="2" type="primary">Aste57867_2075</name>
    <name evidence="1" type="ORF">As57867_002071</name>
    <name evidence="2" type="ORF">ASTE57867_2075</name>
</gene>
<dbReference type="EMBL" id="CAADRA010000213">
    <property type="protein sequence ID" value="VFT79278.1"/>
    <property type="molecule type" value="Genomic_DNA"/>
</dbReference>
<proteinExistence type="predicted"/>